<keyword evidence="10" id="KW-1185">Reference proteome</keyword>
<comment type="catalytic activity">
    <reaction evidence="1 7">
        <text>3-hydroxypyruvate = 2-hydroxy-3-oxopropanoate</text>
        <dbReference type="Rhea" id="RHEA:11952"/>
        <dbReference type="ChEBI" id="CHEBI:17180"/>
        <dbReference type="ChEBI" id="CHEBI:57978"/>
        <dbReference type="EC" id="5.3.1.22"/>
    </reaction>
</comment>
<evidence type="ECO:0000256" key="2">
    <source>
        <dbReference type="ARBA" id="ARBA00002968"/>
    </source>
</evidence>
<keyword evidence="6 7" id="KW-0413">Isomerase</keyword>
<dbReference type="GO" id="GO:0046487">
    <property type="term" value="P:glyoxylate metabolic process"/>
    <property type="evidence" value="ECO:0007669"/>
    <property type="project" value="TreeGrafter"/>
</dbReference>
<dbReference type="GO" id="GO:0008903">
    <property type="term" value="F:hydroxypyruvate isomerase activity"/>
    <property type="evidence" value="ECO:0007669"/>
    <property type="project" value="UniProtKB-EC"/>
</dbReference>
<organism evidence="10 11">
    <name type="scientific">Mesorhabditis belari</name>
    <dbReference type="NCBI Taxonomy" id="2138241"/>
    <lineage>
        <taxon>Eukaryota</taxon>
        <taxon>Metazoa</taxon>
        <taxon>Ecdysozoa</taxon>
        <taxon>Nematoda</taxon>
        <taxon>Chromadorea</taxon>
        <taxon>Rhabditida</taxon>
        <taxon>Rhabditina</taxon>
        <taxon>Rhabditomorpha</taxon>
        <taxon>Rhabditoidea</taxon>
        <taxon>Rhabditidae</taxon>
        <taxon>Mesorhabditinae</taxon>
        <taxon>Mesorhabditis</taxon>
    </lineage>
</organism>
<dbReference type="PANTHER" id="PTHR43489">
    <property type="entry name" value="ISOMERASE"/>
    <property type="match status" value="1"/>
</dbReference>
<evidence type="ECO:0000259" key="9">
    <source>
        <dbReference type="Pfam" id="PF01261"/>
    </source>
</evidence>
<evidence type="ECO:0000256" key="7">
    <source>
        <dbReference type="PIRNR" id="PIRNR006241"/>
    </source>
</evidence>
<evidence type="ECO:0000313" key="11">
    <source>
        <dbReference type="WBParaSite" id="MBELARI_LOCUS10465"/>
    </source>
</evidence>
<reference evidence="11" key="1">
    <citation type="submission" date="2024-02" db="UniProtKB">
        <authorList>
            <consortium name="WormBaseParasite"/>
        </authorList>
    </citation>
    <scope>IDENTIFICATION</scope>
</reference>
<comment type="similarity">
    <text evidence="3 7">Belongs to the hyi family.</text>
</comment>
<proteinExistence type="inferred from homology"/>
<dbReference type="PANTHER" id="PTHR43489:SF6">
    <property type="entry name" value="HYDROXYPYRUVATE ISOMERASE-RELATED"/>
    <property type="match status" value="1"/>
</dbReference>
<dbReference type="FunFam" id="3.20.20.150:FF:000007">
    <property type="entry name" value="Hydroxypyruvate isomerase"/>
    <property type="match status" value="1"/>
</dbReference>
<evidence type="ECO:0000256" key="1">
    <source>
        <dbReference type="ARBA" id="ARBA00000476"/>
    </source>
</evidence>
<evidence type="ECO:0000256" key="8">
    <source>
        <dbReference type="PIRSR" id="PIRSR006241-50"/>
    </source>
</evidence>
<dbReference type="SUPFAM" id="SSF51658">
    <property type="entry name" value="Xylose isomerase-like"/>
    <property type="match status" value="1"/>
</dbReference>
<dbReference type="InterPro" id="IPR013022">
    <property type="entry name" value="Xyl_isomerase-like_TIM-brl"/>
</dbReference>
<feature type="active site" description="Proton donor/acceptor" evidence="8">
    <location>
        <position position="140"/>
    </location>
</feature>
<evidence type="ECO:0000256" key="6">
    <source>
        <dbReference type="ARBA" id="ARBA00023235"/>
    </source>
</evidence>
<dbReference type="InterPro" id="IPR036237">
    <property type="entry name" value="Xyl_isomerase-like_sf"/>
</dbReference>
<dbReference type="Gene3D" id="3.20.20.150">
    <property type="entry name" value="Divalent-metal-dependent TIM barrel enzymes"/>
    <property type="match status" value="1"/>
</dbReference>
<evidence type="ECO:0000256" key="4">
    <source>
        <dbReference type="ARBA" id="ARBA00012570"/>
    </source>
</evidence>
<dbReference type="InterPro" id="IPR026040">
    <property type="entry name" value="HyI-like"/>
</dbReference>
<feature type="domain" description="Xylose isomerase-like TIM barrel" evidence="9">
    <location>
        <begin position="21"/>
        <end position="241"/>
    </location>
</feature>
<dbReference type="EC" id="5.3.1.22" evidence="4 7"/>
<dbReference type="Proteomes" id="UP000887575">
    <property type="component" value="Unassembled WGS sequence"/>
</dbReference>
<dbReference type="PIRSF" id="PIRSF006241">
    <property type="entry name" value="HyI"/>
    <property type="match status" value="1"/>
</dbReference>
<evidence type="ECO:0000256" key="3">
    <source>
        <dbReference type="ARBA" id="ARBA00005962"/>
    </source>
</evidence>
<dbReference type="WBParaSite" id="MBELARI_LOCUS10465">
    <property type="protein sequence ID" value="MBELARI_LOCUS10465"/>
    <property type="gene ID" value="MBELARI_LOCUS10465"/>
</dbReference>
<dbReference type="Pfam" id="PF01261">
    <property type="entry name" value="AP_endonuc_2"/>
    <property type="match status" value="1"/>
</dbReference>
<sequence>MRVAANLNMLFTEVELLERYEKAAAAGFKAVEVSLPYGETAENLKKAAQKHSLQHVLINAPPGEASTGAKGLAAICEEREIFRESLEKAVKYSKILECSRIHVMAGLGDSKCPHAHDIYRENIRYACQRFEQDGLTCLIEPINSYTIPGYFLNSYDQALSIINEVSASNLKILFDVFHAQQICGQLSALIQRLNQNIGHIQIAQVPSRLSPDTPGEIDYNYLFSLLKNTVDDRFIGCEYKDGAKFDWVQRYGLKF</sequence>
<dbReference type="AlphaFoldDB" id="A0AAF3E974"/>
<comment type="function">
    <text evidence="2 7">Catalyzes the reversible isomerization between hydroxypyruvate and 2-hydroxy-3-oxopropanoate (also termed tartronate semialdehyde).</text>
</comment>
<name>A0AAF3E974_9BILA</name>
<feature type="active site" description="Proton donor/acceptor" evidence="8">
    <location>
        <position position="238"/>
    </location>
</feature>
<protein>
    <recommendedName>
        <fullName evidence="5 7">Putative hydroxypyruvate isomerase</fullName>
        <ecNumber evidence="4 7">5.3.1.22</ecNumber>
    </recommendedName>
</protein>
<evidence type="ECO:0000313" key="10">
    <source>
        <dbReference type="Proteomes" id="UP000887575"/>
    </source>
</evidence>
<accession>A0AAF3E974</accession>
<dbReference type="InterPro" id="IPR050417">
    <property type="entry name" value="Sugar_Epim/Isomerase"/>
</dbReference>
<evidence type="ECO:0000256" key="5">
    <source>
        <dbReference type="ARBA" id="ARBA00017985"/>
    </source>
</evidence>